<evidence type="ECO:0000256" key="1">
    <source>
        <dbReference type="ARBA" id="ARBA00009892"/>
    </source>
</evidence>
<evidence type="ECO:0000313" key="4">
    <source>
        <dbReference type="EMBL" id="WEL19967.1"/>
    </source>
</evidence>
<sequence>MTEENGSSETRDHVIPGTKKSHKGKKVEGYDFRGEFSLEDMLDAYETTGFQATHMKEAIELVKEMRENDAKIFLTFTSNIISSGLREAVAYLAKEDFVDVIITSSGSHTEDVIKTAKEFKMGSWDADEAALREQGINRLGNIYVESDNYVWLEQWLNSEVFPEFFEEKKMRTPTEVAKALGEAVGEDEELEQKDSFLYHASENEIPVFCPALIDAEIGDYMFYYRQEQDEDIGIEILDDWDKLIHEAVEAETTGIISVGDGVPKHQAIMSNLFRGGTDYAVYISTGMEGDGSLSGAPPKEAVSWGKIKEKTRNYTQVEAEATLVFPLLVASSFKNFEPSDS</sequence>
<comment type="similarity">
    <text evidence="1">Belongs to the deoxyhypusine synthase family.</text>
</comment>
<dbReference type="Gene3D" id="3.40.910.10">
    <property type="entry name" value="Deoxyhypusine synthase"/>
    <property type="match status" value="1"/>
</dbReference>
<dbReference type="SUPFAM" id="SSF52467">
    <property type="entry name" value="DHS-like NAD/FAD-binding domain"/>
    <property type="match status" value="1"/>
</dbReference>
<dbReference type="PANTHER" id="PTHR11703:SF0">
    <property type="entry name" value="DEOXYHYPUSINE SYNTHASE"/>
    <property type="match status" value="1"/>
</dbReference>
<dbReference type="GO" id="GO:0034038">
    <property type="term" value="F:deoxyhypusine synthase activity"/>
    <property type="evidence" value="ECO:0007669"/>
    <property type="project" value="UniProtKB-EC"/>
</dbReference>
<evidence type="ECO:0000256" key="3">
    <source>
        <dbReference type="SAM" id="MobiDB-lite"/>
    </source>
</evidence>
<dbReference type="PANTHER" id="PTHR11703">
    <property type="entry name" value="DEOXYHYPUSINE SYNTHASE"/>
    <property type="match status" value="1"/>
</dbReference>
<keyword evidence="4" id="KW-0808">Transferase</keyword>
<keyword evidence="5" id="KW-1185">Reference proteome</keyword>
<gene>
    <name evidence="4" type="primary">dys1</name>
    <name evidence="4" type="ORF">SVXNc_0973</name>
</gene>
<reference evidence="4 5" key="1">
    <citation type="submission" date="2022-09" db="EMBL/GenBank/DDBJ databases">
        <title>Xylan utilization by haloarchaea-nanohaloarchaea associations.</title>
        <authorList>
            <person name="Yakimov M."/>
        </authorList>
    </citation>
    <scope>NUCLEOTIDE SEQUENCE [LARGE SCALE GENOMIC DNA]</scope>
    <source>
        <strain evidence="4 5">SVXNc</strain>
    </source>
</reference>
<keyword evidence="2" id="KW-0520">NAD</keyword>
<evidence type="ECO:0000313" key="5">
    <source>
        <dbReference type="Proteomes" id="UP001218034"/>
    </source>
</evidence>
<evidence type="ECO:0000256" key="2">
    <source>
        <dbReference type="ARBA" id="ARBA00023027"/>
    </source>
</evidence>
<dbReference type="Proteomes" id="UP001218034">
    <property type="component" value="Chromosome"/>
</dbReference>
<accession>A0ABY8CFG6</accession>
<dbReference type="InterPro" id="IPR002773">
    <property type="entry name" value="Deoxyhypusine_synthase"/>
</dbReference>
<dbReference type="RefSeq" id="WP_347721796.1">
    <property type="nucleotide sequence ID" value="NZ_CP104395.1"/>
</dbReference>
<name>A0ABY8CFG6_9ARCH</name>
<dbReference type="GeneID" id="90590411"/>
<dbReference type="EC" id="2.5.1.46" evidence="4"/>
<protein>
    <submittedName>
        <fullName evidence="4">Deoxyhypusine synthase</fullName>
        <ecNumber evidence="4">2.5.1.46</ecNumber>
    </submittedName>
</protein>
<proteinExistence type="inferred from homology"/>
<dbReference type="InterPro" id="IPR029035">
    <property type="entry name" value="DHS-like_NAD/FAD-binding_dom"/>
</dbReference>
<feature type="region of interest" description="Disordered" evidence="3">
    <location>
        <begin position="1"/>
        <end position="25"/>
    </location>
</feature>
<dbReference type="NCBIfam" id="NF003052">
    <property type="entry name" value="PRK03971.1"/>
    <property type="match status" value="1"/>
</dbReference>
<dbReference type="Pfam" id="PF01916">
    <property type="entry name" value="DS"/>
    <property type="match status" value="1"/>
</dbReference>
<organism evidence="4 5">
    <name type="scientific">Candidatus Nanohalococcus occultus</name>
    <dbReference type="NCBI Taxonomy" id="2978047"/>
    <lineage>
        <taxon>Archaea</taxon>
        <taxon>Candidatus Nanohalarchaeota</taxon>
        <taxon>Candidatus Nanohalarchaeota incertae sedis</taxon>
        <taxon>Candidatus Nanohalococcus</taxon>
    </lineage>
</organism>
<dbReference type="EMBL" id="CP104395">
    <property type="protein sequence ID" value="WEL19967.1"/>
    <property type="molecule type" value="Genomic_DNA"/>
</dbReference>
<dbReference type="InterPro" id="IPR036982">
    <property type="entry name" value="Deoxyhypusine_synthase_sf"/>
</dbReference>